<proteinExistence type="predicted"/>
<name>A0AAV3GSN0_ENTFC</name>
<evidence type="ECO:0000313" key="2">
    <source>
        <dbReference type="Proteomes" id="UP000006402"/>
    </source>
</evidence>
<sequence>MPKLMSDKMRLSKGQKFPLNTIISLDKSKNLRTTGIAWLIRDIAVNKDISLQVCSIPKNLPLQALRIVKFS</sequence>
<dbReference type="AlphaFoldDB" id="A0AAV3GSN0"/>
<reference evidence="1 2" key="1">
    <citation type="submission" date="2012-04" db="EMBL/GenBank/DDBJ databases">
        <authorList>
            <person name="Weinstock G."/>
            <person name="Sodergren E."/>
            <person name="Lobos E.A."/>
            <person name="Fulton L."/>
            <person name="Fulton R."/>
            <person name="Courtney L."/>
            <person name="Fronick C."/>
            <person name="O'Laughlin M."/>
            <person name="Godfrey J."/>
            <person name="Wilson R.M."/>
            <person name="Miner T."/>
            <person name="Farmer C."/>
            <person name="Delehaunty K."/>
            <person name="Cordes M."/>
            <person name="Minx P."/>
            <person name="Tomlinson C."/>
            <person name="Chen J."/>
            <person name="Wollam A."/>
            <person name="Pepin K.H."/>
            <person name="Bhonagiri V."/>
            <person name="Zhang X."/>
            <person name="Suruliraj S."/>
            <person name="Warren W."/>
            <person name="Mitreva M."/>
            <person name="Mardis E.R."/>
            <person name="Wilson R.K."/>
        </authorList>
    </citation>
    <scope>NUCLEOTIDE SEQUENCE [LARGE SCALE GENOMIC DNA]</scope>
    <source>
        <strain evidence="1 2">R496</strain>
    </source>
</reference>
<dbReference type="EMBL" id="AMAH01000188">
    <property type="protein sequence ID" value="EJX49961.1"/>
    <property type="molecule type" value="Genomic_DNA"/>
</dbReference>
<comment type="caution">
    <text evidence="1">The sequence shown here is derived from an EMBL/GenBank/DDBJ whole genome shotgun (WGS) entry which is preliminary data.</text>
</comment>
<evidence type="ECO:0000313" key="1">
    <source>
        <dbReference type="EMBL" id="EJX49961.1"/>
    </source>
</evidence>
<protein>
    <submittedName>
        <fullName evidence="1">Uncharacterized protein</fullName>
    </submittedName>
</protein>
<gene>
    <name evidence="1" type="ORF">HMPREF1378_02481</name>
</gene>
<dbReference type="Proteomes" id="UP000006402">
    <property type="component" value="Unassembled WGS sequence"/>
</dbReference>
<organism evidence="1 2">
    <name type="scientific">Enterococcus faecium R496</name>
    <dbReference type="NCBI Taxonomy" id="1134836"/>
    <lineage>
        <taxon>Bacteria</taxon>
        <taxon>Bacillati</taxon>
        <taxon>Bacillota</taxon>
        <taxon>Bacilli</taxon>
        <taxon>Lactobacillales</taxon>
        <taxon>Enterococcaceae</taxon>
        <taxon>Enterococcus</taxon>
    </lineage>
</organism>
<accession>A0AAV3GSN0</accession>